<name>A0A5C6BEG5_9BACT</name>
<evidence type="ECO:0000256" key="1">
    <source>
        <dbReference type="SAM" id="MobiDB-lite"/>
    </source>
</evidence>
<evidence type="ECO:0000313" key="3">
    <source>
        <dbReference type="Proteomes" id="UP000319908"/>
    </source>
</evidence>
<dbReference type="AlphaFoldDB" id="A0A5C6BEG5"/>
<dbReference type="Proteomes" id="UP000319908">
    <property type="component" value="Unassembled WGS sequence"/>
</dbReference>
<gene>
    <name evidence="2" type="ORF">Poly21_51010</name>
</gene>
<sequence>MPVGVAARRMTPTMPAKSNSGFSNQLIACMRAEWVDDNASTDVESHLRDTPLGWIRTRYRHATSHIRPQ</sequence>
<organism evidence="2 3">
    <name type="scientific">Allorhodopirellula heiligendammensis</name>
    <dbReference type="NCBI Taxonomy" id="2714739"/>
    <lineage>
        <taxon>Bacteria</taxon>
        <taxon>Pseudomonadati</taxon>
        <taxon>Planctomycetota</taxon>
        <taxon>Planctomycetia</taxon>
        <taxon>Pirellulales</taxon>
        <taxon>Pirellulaceae</taxon>
        <taxon>Allorhodopirellula</taxon>
    </lineage>
</organism>
<reference evidence="2 3" key="1">
    <citation type="journal article" date="2020" name="Antonie Van Leeuwenhoek">
        <title>Rhodopirellula heiligendammensis sp. nov., Rhodopirellula pilleata sp. nov., and Rhodopirellula solitaria sp. nov. isolated from natural or artificial marine surfaces in Northern Germany and California, USA, and emended description of the genus Rhodopirellula.</title>
        <authorList>
            <person name="Kallscheuer N."/>
            <person name="Wiegand S."/>
            <person name="Jogler M."/>
            <person name="Boedeker C."/>
            <person name="Peeters S.H."/>
            <person name="Rast P."/>
            <person name="Heuer A."/>
            <person name="Jetten M.S.M."/>
            <person name="Rohde M."/>
            <person name="Jogler C."/>
        </authorList>
    </citation>
    <scope>NUCLEOTIDE SEQUENCE [LARGE SCALE GENOMIC DNA]</scope>
    <source>
        <strain evidence="2 3">Poly21</strain>
    </source>
</reference>
<proteinExistence type="predicted"/>
<protein>
    <submittedName>
        <fullName evidence="2">Uncharacterized protein</fullName>
    </submittedName>
</protein>
<evidence type="ECO:0000313" key="2">
    <source>
        <dbReference type="EMBL" id="TWU10132.1"/>
    </source>
</evidence>
<keyword evidence="3" id="KW-1185">Reference proteome</keyword>
<accession>A0A5C6BEG5</accession>
<dbReference type="EMBL" id="SJPU01000004">
    <property type="protein sequence ID" value="TWU10132.1"/>
    <property type="molecule type" value="Genomic_DNA"/>
</dbReference>
<comment type="caution">
    <text evidence="2">The sequence shown here is derived from an EMBL/GenBank/DDBJ whole genome shotgun (WGS) entry which is preliminary data.</text>
</comment>
<feature type="region of interest" description="Disordered" evidence="1">
    <location>
        <begin position="1"/>
        <end position="21"/>
    </location>
</feature>